<accession>A0ABS8V1C8</accession>
<reference evidence="1 2" key="1">
    <citation type="journal article" date="2021" name="BMC Genomics">
        <title>Datura genome reveals duplications of psychoactive alkaloid biosynthetic genes and high mutation rate following tissue culture.</title>
        <authorList>
            <person name="Rajewski A."/>
            <person name="Carter-House D."/>
            <person name="Stajich J."/>
            <person name="Litt A."/>
        </authorList>
    </citation>
    <scope>NUCLEOTIDE SEQUENCE [LARGE SCALE GENOMIC DNA]</scope>
    <source>
        <strain evidence="1">AR-01</strain>
    </source>
</reference>
<proteinExistence type="predicted"/>
<dbReference type="EMBL" id="JACEIK010003079">
    <property type="protein sequence ID" value="MCD9640195.1"/>
    <property type="molecule type" value="Genomic_DNA"/>
</dbReference>
<comment type="caution">
    <text evidence="1">The sequence shown here is derived from an EMBL/GenBank/DDBJ whole genome shotgun (WGS) entry which is preliminary data.</text>
</comment>
<dbReference type="Proteomes" id="UP000823775">
    <property type="component" value="Unassembled WGS sequence"/>
</dbReference>
<feature type="non-terminal residue" evidence="1">
    <location>
        <position position="1"/>
    </location>
</feature>
<evidence type="ECO:0000313" key="2">
    <source>
        <dbReference type="Proteomes" id="UP000823775"/>
    </source>
</evidence>
<sequence length="123" mass="13840">EESGGSLFDIFRLEKRSKIRDRTDLAGKCENFVKSTLPRRNVDCFAEICLEIGATSTGRLEIEGRVLLAKEACREVIQGGLTCQHMSRSCRNLRSSSRRVRVHEMADGAGASWVLFVSVFRFL</sequence>
<protein>
    <submittedName>
        <fullName evidence="1">Uncharacterized protein</fullName>
    </submittedName>
</protein>
<organism evidence="1 2">
    <name type="scientific">Datura stramonium</name>
    <name type="common">Jimsonweed</name>
    <name type="synonym">Common thornapple</name>
    <dbReference type="NCBI Taxonomy" id="4076"/>
    <lineage>
        <taxon>Eukaryota</taxon>
        <taxon>Viridiplantae</taxon>
        <taxon>Streptophyta</taxon>
        <taxon>Embryophyta</taxon>
        <taxon>Tracheophyta</taxon>
        <taxon>Spermatophyta</taxon>
        <taxon>Magnoliopsida</taxon>
        <taxon>eudicotyledons</taxon>
        <taxon>Gunneridae</taxon>
        <taxon>Pentapetalae</taxon>
        <taxon>asterids</taxon>
        <taxon>lamiids</taxon>
        <taxon>Solanales</taxon>
        <taxon>Solanaceae</taxon>
        <taxon>Solanoideae</taxon>
        <taxon>Datureae</taxon>
        <taxon>Datura</taxon>
    </lineage>
</organism>
<evidence type="ECO:0000313" key="1">
    <source>
        <dbReference type="EMBL" id="MCD9640195.1"/>
    </source>
</evidence>
<name>A0ABS8V1C8_DATST</name>
<keyword evidence="2" id="KW-1185">Reference proteome</keyword>
<gene>
    <name evidence="1" type="ORF">HAX54_025341</name>
</gene>